<evidence type="ECO:0000313" key="1">
    <source>
        <dbReference type="Proteomes" id="UP000887579"/>
    </source>
</evidence>
<proteinExistence type="predicted"/>
<dbReference type="Proteomes" id="UP000887579">
    <property type="component" value="Unplaced"/>
</dbReference>
<evidence type="ECO:0000313" key="2">
    <source>
        <dbReference type="WBParaSite" id="ES5_v2.g12268.t1"/>
    </source>
</evidence>
<organism evidence="1 2">
    <name type="scientific">Panagrolaimus sp. ES5</name>
    <dbReference type="NCBI Taxonomy" id="591445"/>
    <lineage>
        <taxon>Eukaryota</taxon>
        <taxon>Metazoa</taxon>
        <taxon>Ecdysozoa</taxon>
        <taxon>Nematoda</taxon>
        <taxon>Chromadorea</taxon>
        <taxon>Rhabditida</taxon>
        <taxon>Tylenchina</taxon>
        <taxon>Panagrolaimomorpha</taxon>
        <taxon>Panagrolaimoidea</taxon>
        <taxon>Panagrolaimidae</taxon>
        <taxon>Panagrolaimus</taxon>
    </lineage>
</organism>
<sequence>MGLRAVALRKNVLKWAPLEKPWANICGKYCKFVARHPWPFIIIPICLTAVLSTGILGHFEIVRGVHFLYAPINAEWKIEENILRENWAKSDSRFYPGKDFLLRKGLYLIVEAADGGSILRSKETKEFIALLDWIKNSTFISKDDEIPYKYSDICLKFQNECFSNLQARFLAEIFAKNDQKSFNITYPKFSSEFSTEPIDISKTIGGVELDSNKTLKAAKNWMILYQLKQETKLIEDLSTDFELQITEKIDEKKIPIKNLKVYYYHSETFDIELAEGNLKIIPRISLKSKPVPIIDWVVSKPLLGIAGVVMTLMAIVSAIGLLLLMDVTFVDMCSVMPFLSLTIGIDDTFLMLAAWHETSRKLSVEERVEAAMRHAGVSISITSLTDALAFLIGAIAPLPAVIYFCYYSCAAICFIFLYSMTIFVAFLSISGKWEEKGRHALAFWHETAPIQNAESESKFICFLNLGSRANVDLHNSSTDLNLASSDVIQKTEDTRLWYQRFFADKYAPFICNPATQLIALASFVAYLAVTYTGIQQMVVGFDLINIVRLESPSHRFLELQSEYFIHDVSKLDVAVLSPPNMGNAIQRQNFLSVLAKIESTQCSAGRNSTDFWYFSYQKYMDQLGFGSFWDGMSADDESFNENLKTFLMANEKYDYDILQYPNGSIKAFRFTTQLNNYGNDEGILRCAKSIRKICNQYRSQFNMSSYTPLWNLADQFEIMWPQTLQDLYISVIVMVPIALLMIPQPFCAFAIAGSIFSIGLGVLGFMTWWGVNLDATSMITIAMSVGFSVDFSAHCTYAYMTEANSHFQHEPTPYERLVSALAAVGWPITQGSFSVFLGICTLITVQTYIVQTCFKTVLLVVIFGTVHALLYLPLILMHSHSLYLFFTNRKKQPKIQSSIK</sequence>
<protein>
    <submittedName>
        <fullName evidence="2">SSD domain-containing protein</fullName>
    </submittedName>
</protein>
<reference evidence="2" key="1">
    <citation type="submission" date="2022-11" db="UniProtKB">
        <authorList>
            <consortium name="WormBaseParasite"/>
        </authorList>
    </citation>
    <scope>IDENTIFICATION</scope>
</reference>
<accession>A0AC34F531</accession>
<dbReference type="WBParaSite" id="ES5_v2.g12268.t1">
    <property type="protein sequence ID" value="ES5_v2.g12268.t1"/>
    <property type="gene ID" value="ES5_v2.g12268"/>
</dbReference>
<name>A0AC34F531_9BILA</name>